<dbReference type="SUPFAM" id="SSF47473">
    <property type="entry name" value="EF-hand"/>
    <property type="match status" value="1"/>
</dbReference>
<dbReference type="CDD" id="cd00051">
    <property type="entry name" value="EFh"/>
    <property type="match status" value="1"/>
</dbReference>
<dbReference type="Proteomes" id="UP001370490">
    <property type="component" value="Unassembled WGS sequence"/>
</dbReference>
<evidence type="ECO:0000313" key="4">
    <source>
        <dbReference type="EMBL" id="KAK6935706.1"/>
    </source>
</evidence>
<dbReference type="PANTHER" id="PTHR23050">
    <property type="entry name" value="CALCIUM BINDING PROTEIN"/>
    <property type="match status" value="1"/>
</dbReference>
<dbReference type="PROSITE" id="PS50222">
    <property type="entry name" value="EF_HAND_2"/>
    <property type="match status" value="3"/>
</dbReference>
<comment type="caution">
    <text evidence="4">The sequence shown here is derived from an EMBL/GenBank/DDBJ whole genome shotgun (WGS) entry which is preliminary data.</text>
</comment>
<keyword evidence="1" id="KW-0677">Repeat</keyword>
<evidence type="ECO:0000256" key="2">
    <source>
        <dbReference type="ARBA" id="ARBA00022837"/>
    </source>
</evidence>
<dbReference type="InterPro" id="IPR050145">
    <property type="entry name" value="Centrin_CML-like"/>
</dbReference>
<name>A0AAN8VTD1_9MAGN</name>
<dbReference type="Pfam" id="PF13499">
    <property type="entry name" value="EF-hand_7"/>
    <property type="match status" value="1"/>
</dbReference>
<feature type="domain" description="EF-hand" evidence="3">
    <location>
        <begin position="1"/>
        <end position="36"/>
    </location>
</feature>
<organism evidence="4 5">
    <name type="scientific">Dillenia turbinata</name>
    <dbReference type="NCBI Taxonomy" id="194707"/>
    <lineage>
        <taxon>Eukaryota</taxon>
        <taxon>Viridiplantae</taxon>
        <taxon>Streptophyta</taxon>
        <taxon>Embryophyta</taxon>
        <taxon>Tracheophyta</taxon>
        <taxon>Spermatophyta</taxon>
        <taxon>Magnoliopsida</taxon>
        <taxon>eudicotyledons</taxon>
        <taxon>Gunneridae</taxon>
        <taxon>Pentapetalae</taxon>
        <taxon>Dilleniales</taxon>
        <taxon>Dilleniaceae</taxon>
        <taxon>Dillenia</taxon>
    </lineage>
</organism>
<feature type="domain" description="EF-hand" evidence="3">
    <location>
        <begin position="77"/>
        <end position="110"/>
    </location>
</feature>
<reference evidence="4 5" key="1">
    <citation type="submission" date="2023-12" db="EMBL/GenBank/DDBJ databases">
        <title>A high-quality genome assembly for Dillenia turbinata (Dilleniales).</title>
        <authorList>
            <person name="Chanderbali A."/>
        </authorList>
    </citation>
    <scope>NUCLEOTIDE SEQUENCE [LARGE SCALE GENOMIC DNA]</scope>
    <source>
        <strain evidence="4">LSX21</strain>
        <tissue evidence="4">Leaf</tissue>
    </source>
</reference>
<gene>
    <name evidence="4" type="ORF">RJ641_032736</name>
</gene>
<dbReference type="InterPro" id="IPR011992">
    <property type="entry name" value="EF-hand-dom_pair"/>
</dbReference>
<feature type="domain" description="EF-hand" evidence="3">
    <location>
        <begin position="41"/>
        <end position="76"/>
    </location>
</feature>
<keyword evidence="2" id="KW-0106">Calcium</keyword>
<dbReference type="Gene3D" id="1.10.238.10">
    <property type="entry name" value="EF-hand"/>
    <property type="match status" value="1"/>
</dbReference>
<evidence type="ECO:0000313" key="5">
    <source>
        <dbReference type="Proteomes" id="UP001370490"/>
    </source>
</evidence>
<sequence>MSLDLIEKLIQKADLSNNGLVEFSEFVGLVEPDIVKLKSPYSEEELQFLFNIVDRDGNGYITAAELAHSMAKFGQAFTAKELIGMIKEADTDGDGCINFRGFSRAFCGIF</sequence>
<dbReference type="PROSITE" id="PS00018">
    <property type="entry name" value="EF_HAND_1"/>
    <property type="match status" value="2"/>
</dbReference>
<protein>
    <submittedName>
        <fullName evidence="4">EF-hand domain</fullName>
    </submittedName>
</protein>
<dbReference type="AlphaFoldDB" id="A0AAN8VTD1"/>
<dbReference type="FunFam" id="1.10.238.10:FF:000003">
    <property type="entry name" value="Calmodulin A"/>
    <property type="match status" value="1"/>
</dbReference>
<dbReference type="InterPro" id="IPR002048">
    <property type="entry name" value="EF_hand_dom"/>
</dbReference>
<dbReference type="SMART" id="SM00054">
    <property type="entry name" value="EFh"/>
    <property type="match status" value="3"/>
</dbReference>
<dbReference type="InterPro" id="IPR018247">
    <property type="entry name" value="EF_Hand_1_Ca_BS"/>
</dbReference>
<dbReference type="GO" id="GO:0005509">
    <property type="term" value="F:calcium ion binding"/>
    <property type="evidence" value="ECO:0007669"/>
    <property type="project" value="InterPro"/>
</dbReference>
<evidence type="ECO:0000259" key="3">
    <source>
        <dbReference type="PROSITE" id="PS50222"/>
    </source>
</evidence>
<keyword evidence="5" id="KW-1185">Reference proteome</keyword>
<proteinExistence type="predicted"/>
<evidence type="ECO:0000256" key="1">
    <source>
        <dbReference type="ARBA" id="ARBA00022737"/>
    </source>
</evidence>
<dbReference type="EMBL" id="JBAMMX010000007">
    <property type="protein sequence ID" value="KAK6935706.1"/>
    <property type="molecule type" value="Genomic_DNA"/>
</dbReference>
<accession>A0AAN8VTD1</accession>